<dbReference type="SUPFAM" id="SSF55008">
    <property type="entry name" value="HMA, heavy metal-associated domain"/>
    <property type="match status" value="1"/>
</dbReference>
<dbReference type="Gene3D" id="3.30.70.100">
    <property type="match status" value="1"/>
</dbReference>
<evidence type="ECO:0000256" key="4">
    <source>
        <dbReference type="ARBA" id="ARBA00023289"/>
    </source>
</evidence>
<proteinExistence type="inferred from homology"/>
<evidence type="ECO:0000256" key="2">
    <source>
        <dbReference type="ARBA" id="ARBA00022723"/>
    </source>
</evidence>
<evidence type="ECO:0000313" key="9">
    <source>
        <dbReference type="Proteomes" id="UP001164929"/>
    </source>
</evidence>
<reference evidence="8" key="1">
    <citation type="journal article" date="2023" name="Mol. Ecol. Resour.">
        <title>Chromosome-level genome assembly of a triploid poplar Populus alba 'Berolinensis'.</title>
        <authorList>
            <person name="Chen S."/>
            <person name="Yu Y."/>
            <person name="Wang X."/>
            <person name="Wang S."/>
            <person name="Zhang T."/>
            <person name="Zhou Y."/>
            <person name="He R."/>
            <person name="Meng N."/>
            <person name="Wang Y."/>
            <person name="Liu W."/>
            <person name="Liu Z."/>
            <person name="Liu J."/>
            <person name="Guo Q."/>
            <person name="Huang H."/>
            <person name="Sederoff R.R."/>
            <person name="Wang G."/>
            <person name="Qu G."/>
            <person name="Chen S."/>
        </authorList>
    </citation>
    <scope>NUCLEOTIDE SEQUENCE</scope>
    <source>
        <strain evidence="8">SC-2020</strain>
    </source>
</reference>
<dbReference type="CDD" id="cd00371">
    <property type="entry name" value="HMA"/>
    <property type="match status" value="1"/>
</dbReference>
<dbReference type="InterPro" id="IPR036163">
    <property type="entry name" value="HMA_dom_sf"/>
</dbReference>
<gene>
    <name evidence="8" type="ORF">NC653_030389</name>
</gene>
<evidence type="ECO:0000256" key="3">
    <source>
        <dbReference type="ARBA" id="ARBA00023288"/>
    </source>
</evidence>
<feature type="domain" description="HMA" evidence="7">
    <location>
        <begin position="120"/>
        <end position="184"/>
    </location>
</feature>
<dbReference type="Pfam" id="PF00403">
    <property type="entry name" value="HMA"/>
    <property type="match status" value="1"/>
</dbReference>
<dbReference type="AlphaFoldDB" id="A0AAD6LVY4"/>
<name>A0AAD6LVY4_9ROSI</name>
<dbReference type="PANTHER" id="PTHR45868">
    <property type="entry name" value="HEAVY METAL-ASSOCIATED ISOPRENYLATED PLANT PROTEIN 33-RELATED"/>
    <property type="match status" value="1"/>
</dbReference>
<keyword evidence="4" id="KW-0636">Prenylation</keyword>
<evidence type="ECO:0000313" key="8">
    <source>
        <dbReference type="EMBL" id="KAJ6974276.1"/>
    </source>
</evidence>
<evidence type="ECO:0000256" key="1">
    <source>
        <dbReference type="ARBA" id="ARBA00022481"/>
    </source>
</evidence>
<feature type="region of interest" description="Disordered" evidence="6">
    <location>
        <begin position="432"/>
        <end position="470"/>
    </location>
</feature>
<dbReference type="PROSITE" id="PS50846">
    <property type="entry name" value="HMA_2"/>
    <property type="match status" value="1"/>
</dbReference>
<dbReference type="GO" id="GO:0046872">
    <property type="term" value="F:metal ion binding"/>
    <property type="evidence" value="ECO:0007669"/>
    <property type="project" value="UniProtKB-KW"/>
</dbReference>
<comment type="similarity">
    <text evidence="5">Belongs to the HIPP family.</text>
</comment>
<dbReference type="PANTHER" id="PTHR45868:SF69">
    <property type="entry name" value="HEAVY METAL-ASSOCIATED ISOPRENYLATED PLANT PROTEIN 35"/>
    <property type="match status" value="1"/>
</dbReference>
<keyword evidence="1" id="KW-0488">Methylation</keyword>
<keyword evidence="2" id="KW-0479">Metal-binding</keyword>
<dbReference type="EMBL" id="JAQIZT010000013">
    <property type="protein sequence ID" value="KAJ6974276.1"/>
    <property type="molecule type" value="Genomic_DNA"/>
</dbReference>
<accession>A0AAD6LVY4</accession>
<keyword evidence="9" id="KW-1185">Reference proteome</keyword>
<organism evidence="8 9">
    <name type="scientific">Populus alba x Populus x berolinensis</name>
    <dbReference type="NCBI Taxonomy" id="444605"/>
    <lineage>
        <taxon>Eukaryota</taxon>
        <taxon>Viridiplantae</taxon>
        <taxon>Streptophyta</taxon>
        <taxon>Embryophyta</taxon>
        <taxon>Tracheophyta</taxon>
        <taxon>Spermatophyta</taxon>
        <taxon>Magnoliopsida</taxon>
        <taxon>eudicotyledons</taxon>
        <taxon>Gunneridae</taxon>
        <taxon>Pentapetalae</taxon>
        <taxon>rosids</taxon>
        <taxon>fabids</taxon>
        <taxon>Malpighiales</taxon>
        <taxon>Salicaceae</taxon>
        <taxon>Saliceae</taxon>
        <taxon>Populus</taxon>
    </lineage>
</organism>
<comment type="caution">
    <text evidence="8">The sequence shown here is derived from an EMBL/GenBank/DDBJ whole genome shotgun (WGS) entry which is preliminary data.</text>
</comment>
<evidence type="ECO:0000256" key="5">
    <source>
        <dbReference type="ARBA" id="ARBA00024045"/>
    </source>
</evidence>
<protein>
    <submittedName>
        <fullName evidence="8">Heavy metal-associated isoprenylated plant protein 36-like</fullName>
    </submittedName>
</protein>
<sequence>MHHQYSYLSSQQVPYFFHLIKHQLFGPTFFSFFSFYSPLKFLQLSLFLSVSSHPTNSFSLSRSLSRSLSLSLRLYTEHTLKIILMATEPKTDAKTEAKQEAKTEAKEVVVEGNTEPSLKYKTWVLKVSVHCEGCKRKVKKILDSIDGVFTTDVDLRLQKATVVGDVDADTLIKKLIKKTGKHAELWPEKADNNQKAAVKKGKAKNKDKEKEKEKERDQESSNEEGGDGENKKEVKVKAEVVKMQDPSPKNSENGGPSKNSEGGGHVVIGKASEGGAVQVKEKKVNEVNAKQPVTSPSGVQSPVADKKVGGESEVVAEKIGGGGSVDGSSGAKKKKKKAPKENNSNNNNGDEGEHSGHAPAGTGSPGQGHVQVQVPPRANHIPPRHDHVYDYPATYYAPPVYAVSSNVAYPSTSYGASYHAPQYSHAYMHPGTHPDTISVPPPHDFHPYYSSQTSDSFEPPPPDFHPYYSSQTSDSFEFLSDENPNACSIM</sequence>
<evidence type="ECO:0000259" key="7">
    <source>
        <dbReference type="PROSITE" id="PS50846"/>
    </source>
</evidence>
<keyword evidence="3" id="KW-0449">Lipoprotein</keyword>
<feature type="compositionally biased region" description="Basic and acidic residues" evidence="6">
    <location>
        <begin position="204"/>
        <end position="219"/>
    </location>
</feature>
<feature type="compositionally biased region" description="Polar residues" evidence="6">
    <location>
        <begin position="247"/>
        <end position="260"/>
    </location>
</feature>
<feature type="region of interest" description="Disordered" evidence="6">
    <location>
        <begin position="186"/>
        <end position="386"/>
    </location>
</feature>
<dbReference type="Proteomes" id="UP001164929">
    <property type="component" value="Chromosome 13"/>
</dbReference>
<feature type="compositionally biased region" description="Basic and acidic residues" evidence="6">
    <location>
        <begin position="228"/>
        <end position="242"/>
    </location>
</feature>
<evidence type="ECO:0000256" key="6">
    <source>
        <dbReference type="SAM" id="MobiDB-lite"/>
    </source>
</evidence>
<dbReference type="InterPro" id="IPR006121">
    <property type="entry name" value="HMA_dom"/>
</dbReference>